<gene>
    <name evidence="8" type="ORF">SSX86_021831</name>
</gene>
<comment type="caution">
    <text evidence="8">The sequence shown here is derived from an EMBL/GenBank/DDBJ whole genome shotgun (WGS) entry which is preliminary data.</text>
</comment>
<reference evidence="8 9" key="1">
    <citation type="submission" date="2024-04" db="EMBL/GenBank/DDBJ databases">
        <title>The reference genome of an endangered Asteraceae, Deinandra increscens subsp. villosa, native to the Central Coast of California.</title>
        <authorList>
            <person name="Guilliams M."/>
            <person name="Hasenstab-Lehman K."/>
            <person name="Meyer R."/>
            <person name="Mcevoy S."/>
        </authorList>
    </citation>
    <scope>NUCLEOTIDE SEQUENCE [LARGE SCALE GENOMIC DNA]</scope>
    <source>
        <tissue evidence="8">Leaf</tissue>
    </source>
</reference>
<keyword evidence="9" id="KW-1185">Reference proteome</keyword>
<keyword evidence="3 7" id="KW-0812">Transmembrane</keyword>
<evidence type="ECO:0000256" key="7">
    <source>
        <dbReference type="SAM" id="Phobius"/>
    </source>
</evidence>
<feature type="transmembrane region" description="Helical" evidence="7">
    <location>
        <begin position="141"/>
        <end position="160"/>
    </location>
</feature>
<dbReference type="AlphaFoldDB" id="A0AAP0CS72"/>
<keyword evidence="4 7" id="KW-1133">Transmembrane helix</keyword>
<feature type="compositionally biased region" description="Low complexity" evidence="6">
    <location>
        <begin position="171"/>
        <end position="180"/>
    </location>
</feature>
<evidence type="ECO:0000256" key="5">
    <source>
        <dbReference type="ARBA" id="ARBA00023136"/>
    </source>
</evidence>
<comment type="similarity">
    <text evidence="2">Belongs to the plant DMP1 protein family.</text>
</comment>
<organism evidence="8 9">
    <name type="scientific">Deinandra increscens subsp. villosa</name>
    <dbReference type="NCBI Taxonomy" id="3103831"/>
    <lineage>
        <taxon>Eukaryota</taxon>
        <taxon>Viridiplantae</taxon>
        <taxon>Streptophyta</taxon>
        <taxon>Embryophyta</taxon>
        <taxon>Tracheophyta</taxon>
        <taxon>Spermatophyta</taxon>
        <taxon>Magnoliopsida</taxon>
        <taxon>eudicotyledons</taxon>
        <taxon>Gunneridae</taxon>
        <taxon>Pentapetalae</taxon>
        <taxon>asterids</taxon>
        <taxon>campanulids</taxon>
        <taxon>Asterales</taxon>
        <taxon>Asteraceae</taxon>
        <taxon>Asteroideae</taxon>
        <taxon>Heliantheae alliance</taxon>
        <taxon>Madieae</taxon>
        <taxon>Madiinae</taxon>
        <taxon>Deinandra</taxon>
    </lineage>
</organism>
<evidence type="ECO:0000256" key="1">
    <source>
        <dbReference type="ARBA" id="ARBA00004141"/>
    </source>
</evidence>
<dbReference type="Pfam" id="PF05078">
    <property type="entry name" value="DUF679"/>
    <property type="match status" value="1"/>
</dbReference>
<protein>
    <recommendedName>
        <fullName evidence="10">DUF679 domain membrane protein 2</fullName>
    </recommendedName>
</protein>
<accession>A0AAP0CS72</accession>
<dbReference type="InterPro" id="IPR007770">
    <property type="entry name" value="DMP"/>
</dbReference>
<comment type="subcellular location">
    <subcellularLocation>
        <location evidence="1">Membrane</location>
        <topology evidence="1">Multi-pass membrane protein</topology>
    </subcellularLocation>
</comment>
<dbReference type="GO" id="GO:0005737">
    <property type="term" value="C:cytoplasm"/>
    <property type="evidence" value="ECO:0007669"/>
    <property type="project" value="UniProtKB-ARBA"/>
</dbReference>
<dbReference type="PANTHER" id="PTHR31621">
    <property type="entry name" value="PROTEIN DMP3"/>
    <property type="match status" value="1"/>
</dbReference>
<evidence type="ECO:0000256" key="2">
    <source>
        <dbReference type="ARBA" id="ARBA00008707"/>
    </source>
</evidence>
<dbReference type="EMBL" id="JBCNJP010000021">
    <property type="protein sequence ID" value="KAK9059212.1"/>
    <property type="molecule type" value="Genomic_DNA"/>
</dbReference>
<proteinExistence type="inferred from homology"/>
<dbReference type="PANTHER" id="PTHR31621:SF66">
    <property type="entry name" value="PROTEIN DMP2"/>
    <property type="match status" value="1"/>
</dbReference>
<dbReference type="GO" id="GO:0010256">
    <property type="term" value="P:endomembrane system organization"/>
    <property type="evidence" value="ECO:0007669"/>
    <property type="project" value="TreeGrafter"/>
</dbReference>
<evidence type="ECO:0008006" key="10">
    <source>
        <dbReference type="Google" id="ProtNLM"/>
    </source>
</evidence>
<dbReference type="Proteomes" id="UP001408789">
    <property type="component" value="Unassembled WGS sequence"/>
</dbReference>
<evidence type="ECO:0000313" key="8">
    <source>
        <dbReference type="EMBL" id="KAK9059212.1"/>
    </source>
</evidence>
<evidence type="ECO:0000256" key="4">
    <source>
        <dbReference type="ARBA" id="ARBA00022989"/>
    </source>
</evidence>
<feature type="region of interest" description="Disordered" evidence="6">
    <location>
        <begin position="168"/>
        <end position="189"/>
    </location>
</feature>
<feature type="transmembrane region" description="Helical" evidence="7">
    <location>
        <begin position="103"/>
        <end position="121"/>
    </location>
</feature>
<evidence type="ECO:0000313" key="9">
    <source>
        <dbReference type="Proteomes" id="UP001408789"/>
    </source>
</evidence>
<feature type="transmembrane region" description="Helical" evidence="7">
    <location>
        <begin position="46"/>
        <end position="64"/>
    </location>
</feature>
<evidence type="ECO:0000256" key="6">
    <source>
        <dbReference type="SAM" id="MobiDB-lite"/>
    </source>
</evidence>
<keyword evidence="5 7" id="KW-0472">Membrane</keyword>
<dbReference type="GO" id="GO:0016020">
    <property type="term" value="C:membrane"/>
    <property type="evidence" value="ECO:0007669"/>
    <property type="project" value="UniProtKB-SubCell"/>
</dbReference>
<sequence length="189" mass="20400">MATIKNKTLSGVGNLIKLLPTGTVFTFQFLNPVLTNNGHCATANKYLSSVLIALCGLSCIFSSFTDSYRDDDDGTVHYGIATPRGFWPAPPSSVDVSKYKLRIGDFVHAAFAAVVFAAVALLDDNTVECLYPGFETNEKMLMMVVPPMIGAVSGSVFMVFPNTRHGIGYPSSNQSQSQSRSRGKKESET</sequence>
<evidence type="ECO:0000256" key="3">
    <source>
        <dbReference type="ARBA" id="ARBA00022692"/>
    </source>
</evidence>
<name>A0AAP0CS72_9ASTR</name>